<dbReference type="GO" id="GO:0043565">
    <property type="term" value="F:sequence-specific DNA binding"/>
    <property type="evidence" value="ECO:0007669"/>
    <property type="project" value="InterPro"/>
</dbReference>
<keyword evidence="3" id="KW-0804">Transcription</keyword>
<evidence type="ECO:0000313" key="6">
    <source>
        <dbReference type="Proteomes" id="UP000295375"/>
    </source>
</evidence>
<dbReference type="InterPro" id="IPR009057">
    <property type="entry name" value="Homeodomain-like_sf"/>
</dbReference>
<dbReference type="GO" id="GO:0003700">
    <property type="term" value="F:DNA-binding transcription factor activity"/>
    <property type="evidence" value="ECO:0007669"/>
    <property type="project" value="InterPro"/>
</dbReference>
<keyword evidence="2" id="KW-0238">DNA-binding</keyword>
<dbReference type="EMBL" id="SNYM01000010">
    <property type="protein sequence ID" value="TDQ47456.1"/>
    <property type="molecule type" value="Genomic_DNA"/>
</dbReference>
<comment type="caution">
    <text evidence="5">The sequence shown here is derived from an EMBL/GenBank/DDBJ whole genome shotgun (WGS) entry which is preliminary data.</text>
</comment>
<dbReference type="PANTHER" id="PTHR43280:SF27">
    <property type="entry name" value="TRANSCRIPTIONAL REGULATOR MTLR"/>
    <property type="match status" value="1"/>
</dbReference>
<evidence type="ECO:0000256" key="1">
    <source>
        <dbReference type="ARBA" id="ARBA00023015"/>
    </source>
</evidence>
<accession>A0A4R6UMN5</accession>
<dbReference type="SUPFAM" id="SSF46689">
    <property type="entry name" value="Homeodomain-like"/>
    <property type="match status" value="2"/>
</dbReference>
<dbReference type="SMART" id="SM00342">
    <property type="entry name" value="HTH_ARAC"/>
    <property type="match status" value="1"/>
</dbReference>
<dbReference type="Gene3D" id="1.10.10.60">
    <property type="entry name" value="Homeodomain-like"/>
    <property type="match status" value="2"/>
</dbReference>
<organism evidence="5 6">
    <name type="scientific">Permianibacter aggregans</name>
    <dbReference type="NCBI Taxonomy" id="1510150"/>
    <lineage>
        <taxon>Bacteria</taxon>
        <taxon>Pseudomonadati</taxon>
        <taxon>Pseudomonadota</taxon>
        <taxon>Gammaproteobacteria</taxon>
        <taxon>Pseudomonadales</taxon>
        <taxon>Pseudomonadaceae</taxon>
        <taxon>Permianibacter</taxon>
    </lineage>
</organism>
<proteinExistence type="predicted"/>
<keyword evidence="1" id="KW-0805">Transcription regulation</keyword>
<dbReference type="Proteomes" id="UP000295375">
    <property type="component" value="Unassembled WGS sequence"/>
</dbReference>
<dbReference type="AlphaFoldDB" id="A0A4R6UMN5"/>
<dbReference type="PANTHER" id="PTHR43280">
    <property type="entry name" value="ARAC-FAMILY TRANSCRIPTIONAL REGULATOR"/>
    <property type="match status" value="1"/>
</dbReference>
<protein>
    <submittedName>
        <fullName evidence="5">AraC family transcriptional regulator</fullName>
    </submittedName>
</protein>
<keyword evidence="6" id="KW-1185">Reference proteome</keyword>
<dbReference type="RefSeq" id="WP_133591078.1">
    <property type="nucleotide sequence ID" value="NZ_CP037953.1"/>
</dbReference>
<dbReference type="OrthoDB" id="9816011at2"/>
<dbReference type="InterPro" id="IPR018060">
    <property type="entry name" value="HTH_AraC"/>
</dbReference>
<sequence>MNTRLCQRALFRPVLTGPRASWHFQCQSYQQMATPLHYHAAYEISLLRHSEGRRYVGDSVEHYSDFDLVLIGPHLPHGWSGQATAFASAPLSYNAQLPSCWLEALLDSIAEFQCLQSLFSQARQGLHFSAHIARQVHEEFVLMANADAVAQFAGLIRVLHLLKSDQGARVLASAQHLRRASHELSDERLEKLLAYIQEHYTEELRAEQLAKHAHMSTNHFHRFIKQRTEKTFTEWVTSMRIGRACELLLTSRKPISTVASQCGFNDLSNFNRRFMQLKKCTPSEFRRTAIEQENAIPAIDWVPARRTAMMASGC</sequence>
<evidence type="ECO:0000259" key="4">
    <source>
        <dbReference type="PROSITE" id="PS01124"/>
    </source>
</evidence>
<feature type="domain" description="HTH araC/xylS-type" evidence="4">
    <location>
        <begin position="190"/>
        <end position="288"/>
    </location>
</feature>
<gene>
    <name evidence="5" type="ORF">EV696_11048</name>
</gene>
<dbReference type="Pfam" id="PF12833">
    <property type="entry name" value="HTH_18"/>
    <property type="match status" value="1"/>
</dbReference>
<dbReference type="PROSITE" id="PS01124">
    <property type="entry name" value="HTH_ARAC_FAMILY_2"/>
    <property type="match status" value="1"/>
</dbReference>
<evidence type="ECO:0000256" key="3">
    <source>
        <dbReference type="ARBA" id="ARBA00023163"/>
    </source>
</evidence>
<reference evidence="5 6" key="1">
    <citation type="submission" date="2019-03" db="EMBL/GenBank/DDBJ databases">
        <title>Genomic Encyclopedia of Type Strains, Phase IV (KMG-IV): sequencing the most valuable type-strain genomes for metagenomic binning, comparative biology and taxonomic classification.</title>
        <authorList>
            <person name="Goeker M."/>
        </authorList>
    </citation>
    <scope>NUCLEOTIDE SEQUENCE [LARGE SCALE GENOMIC DNA]</scope>
    <source>
        <strain evidence="5 6">DSM 103792</strain>
    </source>
</reference>
<name>A0A4R6UMN5_9GAMM</name>
<evidence type="ECO:0000313" key="5">
    <source>
        <dbReference type="EMBL" id="TDQ47456.1"/>
    </source>
</evidence>
<evidence type="ECO:0000256" key="2">
    <source>
        <dbReference type="ARBA" id="ARBA00023125"/>
    </source>
</evidence>